<comment type="caution">
    <text evidence="1">The sequence shown here is derived from an EMBL/GenBank/DDBJ whole genome shotgun (WGS) entry which is preliminary data.</text>
</comment>
<evidence type="ECO:0000313" key="2">
    <source>
        <dbReference type="Proteomes" id="UP001165283"/>
    </source>
</evidence>
<dbReference type="Proteomes" id="UP001165283">
    <property type="component" value="Unassembled WGS sequence"/>
</dbReference>
<dbReference type="RefSeq" id="WP_252446074.1">
    <property type="nucleotide sequence ID" value="NZ_JAGSOV010000084.1"/>
</dbReference>
<sequence>MSERRGASIGSRAIRGVIAGAVGTAAMDLVCFSRNRRGGGKDPLLRWEFGGDVLSWADASAPARSA</sequence>
<proteinExistence type="predicted"/>
<organism evidence="1 2">
    <name type="scientific">Pseudonocardia humida</name>
    <dbReference type="NCBI Taxonomy" id="2800819"/>
    <lineage>
        <taxon>Bacteria</taxon>
        <taxon>Bacillati</taxon>
        <taxon>Actinomycetota</taxon>
        <taxon>Actinomycetes</taxon>
        <taxon>Pseudonocardiales</taxon>
        <taxon>Pseudonocardiaceae</taxon>
        <taxon>Pseudonocardia</taxon>
    </lineage>
</organism>
<reference evidence="1" key="1">
    <citation type="submission" date="2021-04" db="EMBL/GenBank/DDBJ databases">
        <title>Pseudonocardia sp. nov., isolated from sandy soil of mangrove forest.</title>
        <authorList>
            <person name="Zan Z."/>
            <person name="Huang R."/>
            <person name="Liu W."/>
        </authorList>
    </citation>
    <scope>NUCLEOTIDE SEQUENCE</scope>
    <source>
        <strain evidence="1">S2-4</strain>
    </source>
</reference>
<protein>
    <submittedName>
        <fullName evidence="1">Uncharacterized protein</fullName>
    </submittedName>
</protein>
<keyword evidence="2" id="KW-1185">Reference proteome</keyword>
<accession>A0ABT1ABW3</accession>
<dbReference type="EMBL" id="JAGSOV010000084">
    <property type="protein sequence ID" value="MCO1660542.1"/>
    <property type="molecule type" value="Genomic_DNA"/>
</dbReference>
<name>A0ABT1ABW3_9PSEU</name>
<evidence type="ECO:0000313" key="1">
    <source>
        <dbReference type="EMBL" id="MCO1660542.1"/>
    </source>
</evidence>
<gene>
    <name evidence="1" type="ORF">KDL28_36375</name>
</gene>